<sequence length="146" mass="16535">MIILLAVLLVGCDNTEKGNEQEKESEIEVSGNSNSVNTQVGDVKYVVRKNEISICNISSELITLLDSDTEYFIKAEGKWIKVWINKGLLAFSSGIQSKEQIEYDLSYDLAAITPEPEIGTEMKIIFYYQKESNLDEILSFEVSYIY</sequence>
<organism evidence="1">
    <name type="scientific">Candidatus Enterococcus clewellii</name>
    <dbReference type="NCBI Taxonomy" id="1834193"/>
    <lineage>
        <taxon>Bacteria</taxon>
        <taxon>Bacillati</taxon>
        <taxon>Bacillota</taxon>
        <taxon>Bacilli</taxon>
        <taxon>Lactobacillales</taxon>
        <taxon>Enterococcaceae</taxon>
        <taxon>Enterococcus</taxon>
    </lineage>
</organism>
<evidence type="ECO:0000313" key="2">
    <source>
        <dbReference type="EMBL" id="WYJ89236.1"/>
    </source>
</evidence>
<protein>
    <recommendedName>
        <fullName evidence="4">DUF4352 domain-containing protein</fullName>
    </recommendedName>
</protein>
<proteinExistence type="predicted"/>
<evidence type="ECO:0000313" key="1">
    <source>
        <dbReference type="EMBL" id="OTP19152.1"/>
    </source>
</evidence>
<dbReference type="EMBL" id="NGMM01000001">
    <property type="protein sequence ID" value="OTP19152.1"/>
    <property type="molecule type" value="Genomic_DNA"/>
</dbReference>
<reference evidence="1" key="1">
    <citation type="submission" date="2017-05" db="EMBL/GenBank/DDBJ databases">
        <title>The Genome Sequence of Enterococcus sp. 9E7_DIV0242.</title>
        <authorList>
            <consortium name="The Broad Institute Genomics Platform"/>
            <consortium name="The Broad Institute Genomic Center for Infectious Diseases"/>
            <person name="Earl A."/>
            <person name="Manson A."/>
            <person name="Schwartman J."/>
            <person name="Gilmore M."/>
            <person name="Abouelleil A."/>
            <person name="Cao P."/>
            <person name="Chapman S."/>
            <person name="Cusick C."/>
            <person name="Shea T."/>
            <person name="Young S."/>
            <person name="Neafsey D."/>
            <person name="Nusbaum C."/>
            <person name="Birren B."/>
        </authorList>
    </citation>
    <scope>NUCLEOTIDE SEQUENCE [LARGE SCALE GENOMIC DNA]</scope>
    <source>
        <strain evidence="1">9E7_DIV0242</strain>
    </source>
</reference>
<reference evidence="2" key="2">
    <citation type="submission" date="2017-05" db="EMBL/GenBank/DDBJ databases">
        <authorList>
            <consortium name="The Broad Institute Genomics Platform"/>
            <consortium name="The Broad Institute Genomic Center for Infectious Diseases"/>
            <person name="Earl A."/>
            <person name="Manson A."/>
            <person name="Schwartman J."/>
            <person name="Gilmore M."/>
            <person name="Abouelleil A."/>
            <person name="Cao P."/>
            <person name="Chapman S."/>
            <person name="Cusick C."/>
            <person name="Shea T."/>
            <person name="Young S."/>
            <person name="Neafsey D."/>
            <person name="Nusbaum C."/>
            <person name="Birren B."/>
        </authorList>
    </citation>
    <scope>NUCLEOTIDE SEQUENCE</scope>
    <source>
        <strain evidence="2">9E7_DIV0242</strain>
    </source>
</reference>
<dbReference type="EMBL" id="CP147247">
    <property type="protein sequence ID" value="WYJ89236.1"/>
    <property type="molecule type" value="Genomic_DNA"/>
</dbReference>
<name>A0A242KDC3_9ENTE</name>
<dbReference type="Proteomes" id="UP000195141">
    <property type="component" value="Chromosome"/>
</dbReference>
<dbReference type="AlphaFoldDB" id="A0A242KDC3"/>
<accession>A0A242KDC3</accession>
<evidence type="ECO:0008006" key="4">
    <source>
        <dbReference type="Google" id="ProtNLM"/>
    </source>
</evidence>
<reference evidence="2" key="3">
    <citation type="submission" date="2024-03" db="EMBL/GenBank/DDBJ databases">
        <title>The Genome Sequence of Enterococcus sp. DIV0242b.</title>
        <authorList>
            <consortium name="The Broad Institute Genomics Platform"/>
            <consortium name="The Broad Institute Microbial Omics Core"/>
            <consortium name="The Broad Institute Genomic Center for Infectious Diseases"/>
            <person name="Earl A."/>
            <person name="Manson A."/>
            <person name="Gilmore M."/>
            <person name="Schwartman J."/>
            <person name="Shea T."/>
            <person name="Abouelleil A."/>
            <person name="Cao P."/>
            <person name="Chapman S."/>
            <person name="Cusick C."/>
            <person name="Young S."/>
            <person name="Neafsey D."/>
            <person name="Nusbaum C."/>
            <person name="Birren B."/>
        </authorList>
    </citation>
    <scope>NUCLEOTIDE SEQUENCE</scope>
    <source>
        <strain evidence="2">9E7_DIV0242</strain>
    </source>
</reference>
<keyword evidence="3" id="KW-1185">Reference proteome</keyword>
<gene>
    <name evidence="2" type="ORF">A5888_000955</name>
    <name evidence="1" type="ORF">A5888_000966</name>
</gene>
<evidence type="ECO:0000313" key="3">
    <source>
        <dbReference type="Proteomes" id="UP000195141"/>
    </source>
</evidence>